<keyword evidence="6" id="KW-0464">Manganese</keyword>
<comment type="cofactor">
    <cofactor evidence="1">
        <name>Mn(2+)</name>
        <dbReference type="ChEBI" id="CHEBI:29035"/>
    </cofactor>
</comment>
<dbReference type="PROSITE" id="PS51462">
    <property type="entry name" value="NUDIX"/>
    <property type="match status" value="1"/>
</dbReference>
<dbReference type="Pfam" id="PF00293">
    <property type="entry name" value="NUDIX"/>
    <property type="match status" value="1"/>
</dbReference>
<evidence type="ECO:0000259" key="8">
    <source>
        <dbReference type="PROSITE" id="PS51462"/>
    </source>
</evidence>
<keyword evidence="4" id="KW-0378">Hydrolase</keyword>
<dbReference type="InterPro" id="IPR045121">
    <property type="entry name" value="CoAse"/>
</dbReference>
<sequence length="231" mass="24604">MSAYADLAALPLKAAQTAALPEAMRLGKASLWQMPMDAATTRKAAVLMLFGALDNVPAASQKPLASADLDVLLIERAATLNDHPGQVAFPGGSVDLDDAGVEAAALREAEEETGLDPLGVEVLGVLPEVPLPVSNFQVTPVVGWWTRQTPVDVVDYGESAQVFRVPVRDLLDPENRCMAVMRRGGQTYRGPAFVVAGTVVWGFTAGILNYVFEELGWAVPWDAAREIPAPI</sequence>
<evidence type="ECO:0000256" key="4">
    <source>
        <dbReference type="ARBA" id="ARBA00022801"/>
    </source>
</evidence>
<evidence type="ECO:0000256" key="3">
    <source>
        <dbReference type="ARBA" id="ARBA00022723"/>
    </source>
</evidence>
<evidence type="ECO:0000256" key="2">
    <source>
        <dbReference type="ARBA" id="ARBA00001946"/>
    </source>
</evidence>
<reference evidence="9 10" key="1">
    <citation type="submission" date="2021-03" db="EMBL/GenBank/DDBJ databases">
        <title>Sequencing the genomes of 1000 actinobacteria strains.</title>
        <authorList>
            <person name="Klenk H.-P."/>
        </authorList>
    </citation>
    <scope>NUCLEOTIDE SEQUENCE [LARGE SCALE GENOMIC DNA]</scope>
    <source>
        <strain evidence="9 10">DSM 16005</strain>
    </source>
</reference>
<evidence type="ECO:0000313" key="10">
    <source>
        <dbReference type="Proteomes" id="UP000711614"/>
    </source>
</evidence>
<dbReference type="EMBL" id="JAGIOI010000001">
    <property type="protein sequence ID" value="MBP2412407.1"/>
    <property type="molecule type" value="Genomic_DNA"/>
</dbReference>
<feature type="domain" description="Nudix hydrolase" evidence="8">
    <location>
        <begin position="54"/>
        <end position="186"/>
    </location>
</feature>
<evidence type="ECO:0000256" key="6">
    <source>
        <dbReference type="ARBA" id="ARBA00023211"/>
    </source>
</evidence>
<comment type="caution">
    <text evidence="9">The sequence shown here is derived from an EMBL/GenBank/DDBJ whole genome shotgun (WGS) entry which is preliminary data.</text>
</comment>
<keyword evidence="7" id="KW-0472">Membrane</keyword>
<evidence type="ECO:0000256" key="5">
    <source>
        <dbReference type="ARBA" id="ARBA00022842"/>
    </source>
</evidence>
<organism evidence="9 10">
    <name type="scientific">Arthrobacter stackebrandtii</name>
    <dbReference type="NCBI Taxonomy" id="272161"/>
    <lineage>
        <taxon>Bacteria</taxon>
        <taxon>Bacillati</taxon>
        <taxon>Actinomycetota</taxon>
        <taxon>Actinomycetes</taxon>
        <taxon>Micrococcales</taxon>
        <taxon>Micrococcaceae</taxon>
        <taxon>Arthrobacter</taxon>
    </lineage>
</organism>
<dbReference type="PANTHER" id="PTHR12992">
    <property type="entry name" value="NUDIX HYDROLASE"/>
    <property type="match status" value="1"/>
</dbReference>
<keyword evidence="7" id="KW-0812">Transmembrane</keyword>
<evidence type="ECO:0000313" key="9">
    <source>
        <dbReference type="EMBL" id="MBP2412407.1"/>
    </source>
</evidence>
<dbReference type="InterPro" id="IPR000086">
    <property type="entry name" value="NUDIX_hydrolase_dom"/>
</dbReference>
<dbReference type="Gene3D" id="3.90.79.10">
    <property type="entry name" value="Nucleoside Triphosphate Pyrophosphohydrolase"/>
    <property type="match status" value="1"/>
</dbReference>
<accession>A0ABS4YVH1</accession>
<dbReference type="RefSeq" id="WP_342591168.1">
    <property type="nucleotide sequence ID" value="NZ_JAGIOI010000001.1"/>
</dbReference>
<keyword evidence="5" id="KW-0460">Magnesium</keyword>
<keyword evidence="10" id="KW-1185">Reference proteome</keyword>
<name>A0ABS4YVH1_9MICC</name>
<proteinExistence type="predicted"/>
<dbReference type="SUPFAM" id="SSF55811">
    <property type="entry name" value="Nudix"/>
    <property type="match status" value="1"/>
</dbReference>
<evidence type="ECO:0000256" key="1">
    <source>
        <dbReference type="ARBA" id="ARBA00001936"/>
    </source>
</evidence>
<dbReference type="Proteomes" id="UP000711614">
    <property type="component" value="Unassembled WGS sequence"/>
</dbReference>
<feature type="transmembrane region" description="Helical" evidence="7">
    <location>
        <begin position="191"/>
        <end position="212"/>
    </location>
</feature>
<keyword evidence="7" id="KW-1133">Transmembrane helix</keyword>
<protein>
    <submittedName>
        <fullName evidence="9">8-oxo-dGTP pyrophosphatase MutT (NUDIX family)</fullName>
    </submittedName>
</protein>
<gene>
    <name evidence="9" type="ORF">JOF48_001206</name>
</gene>
<comment type="cofactor">
    <cofactor evidence="2">
        <name>Mg(2+)</name>
        <dbReference type="ChEBI" id="CHEBI:18420"/>
    </cofactor>
</comment>
<dbReference type="PANTHER" id="PTHR12992:SF11">
    <property type="entry name" value="MITOCHONDRIAL COENZYME A DIPHOSPHATASE NUDT8"/>
    <property type="match status" value="1"/>
</dbReference>
<evidence type="ECO:0000256" key="7">
    <source>
        <dbReference type="SAM" id="Phobius"/>
    </source>
</evidence>
<dbReference type="InterPro" id="IPR015797">
    <property type="entry name" value="NUDIX_hydrolase-like_dom_sf"/>
</dbReference>
<dbReference type="CDD" id="cd03426">
    <property type="entry name" value="NUDIX_CoAse_Nudt7"/>
    <property type="match status" value="1"/>
</dbReference>
<keyword evidence="3" id="KW-0479">Metal-binding</keyword>